<comment type="catalytic activity">
    <reaction evidence="14 15">
        <text>adenosine(4) in tRNA(His) + S-adenosyl-L-methionine = 2'-O-methyladenosine(4) in tRNA(His) + S-adenosyl-L-homocysteine + H(+)</text>
        <dbReference type="Rhea" id="RHEA:43196"/>
        <dbReference type="Rhea" id="RHEA-COMP:10401"/>
        <dbReference type="Rhea" id="RHEA-COMP:10402"/>
        <dbReference type="ChEBI" id="CHEBI:15378"/>
        <dbReference type="ChEBI" id="CHEBI:57856"/>
        <dbReference type="ChEBI" id="CHEBI:59789"/>
        <dbReference type="ChEBI" id="CHEBI:74411"/>
        <dbReference type="ChEBI" id="CHEBI:74477"/>
        <dbReference type="EC" id="2.1.1.225"/>
    </reaction>
</comment>
<name>A0A077WRM6_9FUNG</name>
<proteinExistence type="inferred from homology"/>
<dbReference type="GO" id="GO:0008270">
    <property type="term" value="F:zinc ion binding"/>
    <property type="evidence" value="ECO:0007669"/>
    <property type="project" value="UniProtKB-KW"/>
</dbReference>
<dbReference type="InterPro" id="IPR021721">
    <property type="entry name" value="Znf_CCCH-type_TRM13"/>
</dbReference>
<evidence type="ECO:0000256" key="10">
    <source>
        <dbReference type="ARBA" id="ARBA00022771"/>
    </source>
</evidence>
<evidence type="ECO:0000256" key="7">
    <source>
        <dbReference type="ARBA" id="ARBA00022691"/>
    </source>
</evidence>
<evidence type="ECO:0000256" key="3">
    <source>
        <dbReference type="ARBA" id="ARBA00012810"/>
    </source>
</evidence>
<evidence type="ECO:0000256" key="12">
    <source>
        <dbReference type="ARBA" id="ARBA00048165"/>
    </source>
</evidence>
<evidence type="ECO:0000256" key="16">
    <source>
        <dbReference type="SAM" id="MobiDB-lite"/>
    </source>
</evidence>
<evidence type="ECO:0000256" key="14">
    <source>
        <dbReference type="ARBA" id="ARBA00049393"/>
    </source>
</evidence>
<dbReference type="GO" id="GO:0030488">
    <property type="term" value="P:tRNA methylation"/>
    <property type="evidence" value="ECO:0007669"/>
    <property type="project" value="InterPro"/>
</dbReference>
<protein>
    <recommendedName>
        <fullName evidence="4 15">tRNA:m(4)X modification enzyme TRM13</fullName>
        <ecNumber evidence="3 15">2.1.1.225</ecNumber>
    </recommendedName>
</protein>
<keyword evidence="6 15" id="KW-0808">Transferase</keyword>
<evidence type="ECO:0000256" key="6">
    <source>
        <dbReference type="ARBA" id="ARBA00022679"/>
    </source>
</evidence>
<evidence type="ECO:0000256" key="9">
    <source>
        <dbReference type="ARBA" id="ARBA00022723"/>
    </source>
</evidence>
<gene>
    <name evidence="18" type="ORF">LRAMOSA02425</name>
</gene>
<dbReference type="InterPro" id="IPR022776">
    <property type="entry name" value="TRM13/UPF0224_CHHC_Znf_dom"/>
</dbReference>
<comment type="similarity">
    <text evidence="2 15">Belongs to the methyltransferase TRM13 family.</text>
</comment>
<dbReference type="EC" id="2.1.1.225" evidence="3 15"/>
<evidence type="ECO:0000256" key="1">
    <source>
        <dbReference type="ARBA" id="ARBA00002267"/>
    </source>
</evidence>
<evidence type="ECO:0000256" key="5">
    <source>
        <dbReference type="ARBA" id="ARBA00022603"/>
    </source>
</evidence>
<keyword evidence="7 15" id="KW-0949">S-adenosyl-L-methionine</keyword>
<organism evidence="18">
    <name type="scientific">Lichtheimia ramosa</name>
    <dbReference type="NCBI Taxonomy" id="688394"/>
    <lineage>
        <taxon>Eukaryota</taxon>
        <taxon>Fungi</taxon>
        <taxon>Fungi incertae sedis</taxon>
        <taxon>Mucoromycota</taxon>
        <taxon>Mucoromycotina</taxon>
        <taxon>Mucoromycetes</taxon>
        <taxon>Mucorales</taxon>
        <taxon>Lichtheimiaceae</taxon>
        <taxon>Lichtheimia</taxon>
    </lineage>
</organism>
<accession>A0A077WRM6</accession>
<keyword evidence="10 15" id="KW-0863">Zinc-finger</keyword>
<dbReference type="OrthoDB" id="258806at2759"/>
<dbReference type="EMBL" id="LK023335">
    <property type="protein sequence ID" value="CDS09748.1"/>
    <property type="molecule type" value="Genomic_DNA"/>
</dbReference>
<keyword evidence="9 15" id="KW-0479">Metal-binding</keyword>
<keyword evidence="5 15" id="KW-0489">Methyltransferase</keyword>
<keyword evidence="11 15" id="KW-0862">Zinc</keyword>
<feature type="domain" description="CHHC U11-48K-type" evidence="17">
    <location>
        <begin position="72"/>
        <end position="99"/>
    </location>
</feature>
<dbReference type="Pfam" id="PF05253">
    <property type="entry name" value="zf-U11-48K"/>
    <property type="match status" value="1"/>
</dbReference>
<dbReference type="InterPro" id="IPR039044">
    <property type="entry name" value="Trm13"/>
</dbReference>
<evidence type="ECO:0000259" key="17">
    <source>
        <dbReference type="PROSITE" id="PS51800"/>
    </source>
</evidence>
<feature type="region of interest" description="Disordered" evidence="16">
    <location>
        <begin position="390"/>
        <end position="417"/>
    </location>
</feature>
<evidence type="ECO:0000313" key="18">
    <source>
        <dbReference type="EMBL" id="CDS09748.1"/>
    </source>
</evidence>
<comment type="catalytic activity">
    <reaction evidence="12 15">
        <text>cytidine(4) in tRNA(Pro) + S-adenosyl-L-methionine = 2'-O-methylcytidine(4) in tRNA(Pro) + S-adenosyl-L-homocysteine + H(+)</text>
        <dbReference type="Rhea" id="RHEA:32767"/>
        <dbReference type="Rhea" id="RHEA-COMP:10397"/>
        <dbReference type="Rhea" id="RHEA-COMP:10398"/>
        <dbReference type="ChEBI" id="CHEBI:15378"/>
        <dbReference type="ChEBI" id="CHEBI:57856"/>
        <dbReference type="ChEBI" id="CHEBI:59789"/>
        <dbReference type="ChEBI" id="CHEBI:74495"/>
        <dbReference type="ChEBI" id="CHEBI:82748"/>
        <dbReference type="EC" id="2.1.1.225"/>
    </reaction>
</comment>
<reference evidence="18" key="1">
    <citation type="journal article" date="2014" name="Genome Announc.">
        <title>De novo whole-genome sequence and genome annotation of Lichtheimia ramosa.</title>
        <authorList>
            <person name="Linde J."/>
            <person name="Schwartze V."/>
            <person name="Binder U."/>
            <person name="Lass-Florl C."/>
            <person name="Voigt K."/>
            <person name="Horn F."/>
        </authorList>
    </citation>
    <scope>NUCLEOTIDE SEQUENCE</scope>
    <source>
        <strain evidence="18">JMRC FSU:6197</strain>
    </source>
</reference>
<dbReference type="GO" id="GO:0106050">
    <property type="term" value="F:tRNA 2'-O-methyltransferase activity"/>
    <property type="evidence" value="ECO:0007669"/>
    <property type="project" value="UniProtKB-UniRule"/>
</dbReference>
<comment type="function">
    <text evidence="1 15">tRNA methylase which 2'-O-methylates cytidine(4) in tRNA(Pro) and tRNA(Gly)(GCC), and adenosine(4) in tRNA(His).</text>
</comment>
<evidence type="ECO:0000256" key="4">
    <source>
        <dbReference type="ARBA" id="ARBA00015883"/>
    </source>
</evidence>
<keyword evidence="8 15" id="KW-0819">tRNA processing</keyword>
<dbReference type="PANTHER" id="PTHR12998">
    <property type="entry name" value="TRNA:M(4)X MODIFICATION ENZYME TRM13 HOMOLOG"/>
    <property type="match status" value="1"/>
</dbReference>
<sequence>MPKEPHAKPSKIAKKKKIKPGDPIPPPPDKPGQCHFWVANKGKYCSLPAKKTNKYCGEHLVNDLDSSSSNRRIPCPYDPSHTVYEKVLDEHMKDRCNARPRAPEQYHSLNVNCSLPLSTEELEFQKTIYSHKNLHPQPWLVRVQLSELSKEELDTIVSKTQKTFHHALPCPIQTMVLKNDAAENKREQVKRTKHLDQQSSLLGHMERSGMLDDKSACFIEFGAGKGETSSYLKNALGEVNGEATYVLVDRKLVRNKVDNTLLGLSETKSTVQRITIDIKDLELSRVQALSDGKGQRKKVVAFSKHLCGSATDITLKCLMNYVEKERANGNKTPISGIIIALCCHQLCRYEMYPNTSFLTSNGFDKTDFARLCKMSSWAICGLPDKNDDNTQEGDDHACIAGEEGDADESTNHYSGRDHQERENIGYQCKRVIDIGRVRYLEEHGFKAELVYYVDRSTSLENCALIAIPK</sequence>
<dbReference type="Pfam" id="PF11722">
    <property type="entry name" value="zf-TRM13_CCCH"/>
    <property type="match status" value="1"/>
</dbReference>
<comment type="catalytic activity">
    <reaction evidence="13 15">
        <text>cytidine(4) in tRNA(Gly)(GCC) + S-adenosyl-L-methionine = 2'-O-methylcytidine(4) in tRNA(Gly)(GCC) + S-adenosyl-L-homocysteine + H(+)</text>
        <dbReference type="Rhea" id="RHEA:43192"/>
        <dbReference type="Rhea" id="RHEA-COMP:10399"/>
        <dbReference type="Rhea" id="RHEA-COMP:10400"/>
        <dbReference type="ChEBI" id="CHEBI:15378"/>
        <dbReference type="ChEBI" id="CHEBI:57856"/>
        <dbReference type="ChEBI" id="CHEBI:59789"/>
        <dbReference type="ChEBI" id="CHEBI:74495"/>
        <dbReference type="ChEBI" id="CHEBI:82748"/>
        <dbReference type="EC" id="2.1.1.225"/>
    </reaction>
</comment>
<dbReference type="InterPro" id="IPR007871">
    <property type="entry name" value="Methyltransferase_TRM13"/>
</dbReference>
<evidence type="ECO:0000256" key="8">
    <source>
        <dbReference type="ARBA" id="ARBA00022694"/>
    </source>
</evidence>
<evidence type="ECO:0000256" key="15">
    <source>
        <dbReference type="RuleBase" id="RU367103"/>
    </source>
</evidence>
<evidence type="ECO:0000256" key="2">
    <source>
        <dbReference type="ARBA" id="ARBA00005265"/>
    </source>
</evidence>
<feature type="region of interest" description="Disordered" evidence="16">
    <location>
        <begin position="1"/>
        <end position="31"/>
    </location>
</feature>
<evidence type="ECO:0000256" key="13">
    <source>
        <dbReference type="ARBA" id="ARBA00048635"/>
    </source>
</evidence>
<dbReference type="PROSITE" id="PS51800">
    <property type="entry name" value="ZF_CHHC_U11_48K"/>
    <property type="match status" value="1"/>
</dbReference>
<feature type="compositionally biased region" description="Basic residues" evidence="16">
    <location>
        <begin position="8"/>
        <end position="18"/>
    </location>
</feature>
<dbReference type="PANTHER" id="PTHR12998:SF0">
    <property type="entry name" value="TRNA:M(4)X MODIFICATION ENZYME TRM13 HOMOLOG"/>
    <property type="match status" value="1"/>
</dbReference>
<evidence type="ECO:0000256" key="11">
    <source>
        <dbReference type="ARBA" id="ARBA00022833"/>
    </source>
</evidence>
<dbReference type="AlphaFoldDB" id="A0A077WRM6"/>
<dbReference type="Pfam" id="PF05206">
    <property type="entry name" value="TRM13"/>
    <property type="match status" value="1"/>
</dbReference>